<dbReference type="PANTHER" id="PTHR37304">
    <property type="entry name" value="MEMBRANE PROTEIN-RELATED"/>
    <property type="match status" value="1"/>
</dbReference>
<dbReference type="InterPro" id="IPR007211">
    <property type="entry name" value="DUF378"/>
</dbReference>
<dbReference type="Pfam" id="PF04070">
    <property type="entry name" value="DUF378"/>
    <property type="match status" value="1"/>
</dbReference>
<evidence type="ECO:0000256" key="1">
    <source>
        <dbReference type="SAM" id="Phobius"/>
    </source>
</evidence>
<organism evidence="2 3">
    <name type="scientific">Candidatus Nomurabacteria bacterium RIFCSPLOWO2_01_FULL_46_18</name>
    <dbReference type="NCBI Taxonomy" id="1801783"/>
    <lineage>
        <taxon>Bacteria</taxon>
        <taxon>Candidatus Nomuraibacteriota</taxon>
    </lineage>
</organism>
<evidence type="ECO:0000313" key="2">
    <source>
        <dbReference type="EMBL" id="OGI92156.1"/>
    </source>
</evidence>
<keyword evidence="1" id="KW-1133">Transmembrane helix</keyword>
<sequence length="110" mass="11339">KLIELFIMMMHNKAWGHGCNTSKVIRVLLIIGGVNWGLVGLGMFLGSDLNVVNMILGSMPTVEAIVYILVGIAAVMKIFGCGCKSCTACLVDGKMMGGGTQGGMGGGGAM</sequence>
<dbReference type="EMBL" id="MFVH01000017">
    <property type="protein sequence ID" value="OGI92156.1"/>
    <property type="molecule type" value="Genomic_DNA"/>
</dbReference>
<evidence type="ECO:0000313" key="3">
    <source>
        <dbReference type="Proteomes" id="UP000179381"/>
    </source>
</evidence>
<gene>
    <name evidence="2" type="ORF">A2933_00110</name>
</gene>
<dbReference type="PANTHER" id="PTHR37304:SF1">
    <property type="entry name" value="MEMBRANE PROTEIN"/>
    <property type="match status" value="1"/>
</dbReference>
<accession>A0A1F6XDF8</accession>
<evidence type="ECO:0008006" key="4">
    <source>
        <dbReference type="Google" id="ProtNLM"/>
    </source>
</evidence>
<keyword evidence="1" id="KW-0472">Membrane</keyword>
<proteinExistence type="predicted"/>
<feature type="non-terminal residue" evidence="2">
    <location>
        <position position="1"/>
    </location>
</feature>
<reference evidence="2 3" key="1">
    <citation type="journal article" date="2016" name="Nat. Commun.">
        <title>Thousands of microbial genomes shed light on interconnected biogeochemical processes in an aquifer system.</title>
        <authorList>
            <person name="Anantharaman K."/>
            <person name="Brown C.T."/>
            <person name="Hug L.A."/>
            <person name="Sharon I."/>
            <person name="Castelle C.J."/>
            <person name="Probst A.J."/>
            <person name="Thomas B.C."/>
            <person name="Singh A."/>
            <person name="Wilkins M.J."/>
            <person name="Karaoz U."/>
            <person name="Brodie E.L."/>
            <person name="Williams K.H."/>
            <person name="Hubbard S.S."/>
            <person name="Banfield J.F."/>
        </authorList>
    </citation>
    <scope>NUCLEOTIDE SEQUENCE [LARGE SCALE GENOMIC DNA]</scope>
</reference>
<keyword evidence="1" id="KW-0812">Transmembrane</keyword>
<comment type="caution">
    <text evidence="2">The sequence shown here is derived from an EMBL/GenBank/DDBJ whole genome shotgun (WGS) entry which is preliminary data.</text>
</comment>
<protein>
    <recommendedName>
        <fullName evidence="4">DUF378 domain-containing protein</fullName>
    </recommendedName>
</protein>
<name>A0A1F6XDF8_9BACT</name>
<feature type="transmembrane region" description="Helical" evidence="1">
    <location>
        <begin position="24"/>
        <end position="45"/>
    </location>
</feature>
<feature type="transmembrane region" description="Helical" evidence="1">
    <location>
        <begin position="51"/>
        <end position="75"/>
    </location>
</feature>
<dbReference type="Proteomes" id="UP000179381">
    <property type="component" value="Unassembled WGS sequence"/>
</dbReference>
<dbReference type="AlphaFoldDB" id="A0A1F6XDF8"/>